<keyword evidence="2" id="KW-1133">Transmembrane helix</keyword>
<sequence length="288" mass="31331">MTVAFESRSRKGNCVPLIMAIAIFALFSIPAIAQDPLSPPSEVSVPPVQEMLSGAPWFDADQGEIKSVPVRTQSDDSINRGSRWLPKPKKVKAAPASSAATPAAAPGAGAGTGWFTVGNAWAWVLVALIIAGLVALILFALSKTEFEMGSANANASKTGKHTPDEQMLRRIEELPAELRRTDVNPRSEAERLMNAGQFDQAIILLFGHQLLLLDGHGLLRLSRGKTNGKYVRETRMANADCGNWLRQTATAFERSFFGNHSLTSAEFRQLWQQNQMMETAVSRTKEAA</sequence>
<keyword evidence="5" id="KW-1185">Reference proteome</keyword>
<keyword evidence="2" id="KW-0812">Transmembrane</keyword>
<feature type="domain" description="Protein-glutamine gamma-glutamyltransferase-like C-terminal" evidence="3">
    <location>
        <begin position="211"/>
        <end position="272"/>
    </location>
</feature>
<dbReference type="Proteomes" id="UP000320176">
    <property type="component" value="Unassembled WGS sequence"/>
</dbReference>
<feature type="transmembrane region" description="Helical" evidence="2">
    <location>
        <begin position="120"/>
        <end position="141"/>
    </location>
</feature>
<feature type="compositionally biased region" description="Low complexity" evidence="1">
    <location>
        <begin position="93"/>
        <end position="104"/>
    </location>
</feature>
<dbReference type="EMBL" id="SJPN01000017">
    <property type="protein sequence ID" value="TWT91299.1"/>
    <property type="molecule type" value="Genomic_DNA"/>
</dbReference>
<dbReference type="Pfam" id="PF13559">
    <property type="entry name" value="DUF4129"/>
    <property type="match status" value="1"/>
</dbReference>
<gene>
    <name evidence="4" type="ORF">Pla52n_66330</name>
</gene>
<accession>A0A5C5ZVF0</accession>
<protein>
    <recommendedName>
        <fullName evidence="3">Protein-glutamine gamma-glutamyltransferase-like C-terminal domain-containing protein</fullName>
    </recommendedName>
</protein>
<proteinExistence type="predicted"/>
<evidence type="ECO:0000256" key="1">
    <source>
        <dbReference type="SAM" id="MobiDB-lite"/>
    </source>
</evidence>
<evidence type="ECO:0000259" key="3">
    <source>
        <dbReference type="Pfam" id="PF13559"/>
    </source>
</evidence>
<dbReference type="InterPro" id="IPR025403">
    <property type="entry name" value="TgpA-like_C"/>
</dbReference>
<reference evidence="4 5" key="1">
    <citation type="submission" date="2019-02" db="EMBL/GenBank/DDBJ databases">
        <title>Deep-cultivation of Planctomycetes and their phenomic and genomic characterization uncovers novel biology.</title>
        <authorList>
            <person name="Wiegand S."/>
            <person name="Jogler M."/>
            <person name="Boedeker C."/>
            <person name="Pinto D."/>
            <person name="Vollmers J."/>
            <person name="Rivas-Marin E."/>
            <person name="Kohn T."/>
            <person name="Peeters S.H."/>
            <person name="Heuer A."/>
            <person name="Rast P."/>
            <person name="Oberbeckmann S."/>
            <person name="Bunk B."/>
            <person name="Jeske O."/>
            <person name="Meyerdierks A."/>
            <person name="Storesund J.E."/>
            <person name="Kallscheuer N."/>
            <person name="Luecker S."/>
            <person name="Lage O.M."/>
            <person name="Pohl T."/>
            <person name="Merkel B.J."/>
            <person name="Hornburger P."/>
            <person name="Mueller R.-W."/>
            <person name="Bruemmer F."/>
            <person name="Labrenz M."/>
            <person name="Spormann A.M."/>
            <person name="Op Den Camp H."/>
            <person name="Overmann J."/>
            <person name="Amann R."/>
            <person name="Jetten M.S.M."/>
            <person name="Mascher T."/>
            <person name="Medema M.H."/>
            <person name="Devos D.P."/>
            <person name="Kaster A.-K."/>
            <person name="Ovreas L."/>
            <person name="Rohde M."/>
            <person name="Galperin M.Y."/>
            <person name="Jogler C."/>
        </authorList>
    </citation>
    <scope>NUCLEOTIDE SEQUENCE [LARGE SCALE GENOMIC DNA]</scope>
    <source>
        <strain evidence="4 5">Pla52n</strain>
    </source>
</reference>
<evidence type="ECO:0000313" key="5">
    <source>
        <dbReference type="Proteomes" id="UP000320176"/>
    </source>
</evidence>
<organism evidence="4 5">
    <name type="scientific">Stieleria varia</name>
    <dbReference type="NCBI Taxonomy" id="2528005"/>
    <lineage>
        <taxon>Bacteria</taxon>
        <taxon>Pseudomonadati</taxon>
        <taxon>Planctomycetota</taxon>
        <taxon>Planctomycetia</taxon>
        <taxon>Pirellulales</taxon>
        <taxon>Pirellulaceae</taxon>
        <taxon>Stieleria</taxon>
    </lineage>
</organism>
<evidence type="ECO:0000313" key="4">
    <source>
        <dbReference type="EMBL" id="TWT91299.1"/>
    </source>
</evidence>
<feature type="transmembrane region" description="Helical" evidence="2">
    <location>
        <begin position="12"/>
        <end position="33"/>
    </location>
</feature>
<dbReference type="AlphaFoldDB" id="A0A5C5ZVF0"/>
<name>A0A5C5ZVF0_9BACT</name>
<comment type="caution">
    <text evidence="4">The sequence shown here is derived from an EMBL/GenBank/DDBJ whole genome shotgun (WGS) entry which is preliminary data.</text>
</comment>
<keyword evidence="2" id="KW-0472">Membrane</keyword>
<feature type="region of interest" description="Disordered" evidence="1">
    <location>
        <begin position="70"/>
        <end position="104"/>
    </location>
</feature>
<evidence type="ECO:0000256" key="2">
    <source>
        <dbReference type="SAM" id="Phobius"/>
    </source>
</evidence>